<evidence type="ECO:0000313" key="1">
    <source>
        <dbReference type="EMBL" id="SDH45014.1"/>
    </source>
</evidence>
<dbReference type="EMBL" id="FNCH01000025">
    <property type="protein sequence ID" value="SDH45014.1"/>
    <property type="molecule type" value="Genomic_DNA"/>
</dbReference>
<evidence type="ECO:0000313" key="2">
    <source>
        <dbReference type="Proteomes" id="UP000199643"/>
    </source>
</evidence>
<proteinExistence type="predicted"/>
<dbReference type="AlphaFoldDB" id="A0A1G8CHR7"/>
<accession>A0A1G8CHR7</accession>
<dbReference type="OrthoDB" id="981556at2"/>
<organism evidence="1 2">
    <name type="scientific">Pedobacter terrae</name>
    <dbReference type="NCBI Taxonomy" id="405671"/>
    <lineage>
        <taxon>Bacteria</taxon>
        <taxon>Pseudomonadati</taxon>
        <taxon>Bacteroidota</taxon>
        <taxon>Sphingobacteriia</taxon>
        <taxon>Sphingobacteriales</taxon>
        <taxon>Sphingobacteriaceae</taxon>
        <taxon>Pedobacter</taxon>
    </lineage>
</organism>
<dbReference type="STRING" id="405671.SAMN05421827_1253"/>
<gene>
    <name evidence="1" type="ORF">SAMN05421827_1253</name>
</gene>
<reference evidence="2" key="1">
    <citation type="submission" date="2016-10" db="EMBL/GenBank/DDBJ databases">
        <authorList>
            <person name="Varghese N."/>
            <person name="Submissions S."/>
        </authorList>
    </citation>
    <scope>NUCLEOTIDE SEQUENCE [LARGE SCALE GENOMIC DNA]</scope>
    <source>
        <strain evidence="2">DSM 17933</strain>
    </source>
</reference>
<sequence>MNLIDLIRNIENIDDDAIIFQEDKENFNSDIILSHAEEGDGGFKEDRGKKYFYLIEVFLAKEFIEDWIENLEYKPTEEEIAKRVYEYAINDA</sequence>
<dbReference type="Proteomes" id="UP000199643">
    <property type="component" value="Unassembled WGS sequence"/>
</dbReference>
<dbReference type="RefSeq" id="WP_090503721.1">
    <property type="nucleotide sequence ID" value="NZ_FNCH01000025.1"/>
</dbReference>
<name>A0A1G8CHR7_9SPHI</name>
<protein>
    <submittedName>
        <fullName evidence="1">Uncharacterized protein</fullName>
    </submittedName>
</protein>
<keyword evidence="2" id="KW-1185">Reference proteome</keyword>